<organism evidence="10 11">
    <name type="scientific">Cirrhinus mrigala</name>
    <name type="common">Mrigala</name>
    <dbReference type="NCBI Taxonomy" id="683832"/>
    <lineage>
        <taxon>Eukaryota</taxon>
        <taxon>Metazoa</taxon>
        <taxon>Chordata</taxon>
        <taxon>Craniata</taxon>
        <taxon>Vertebrata</taxon>
        <taxon>Euteleostomi</taxon>
        <taxon>Actinopterygii</taxon>
        <taxon>Neopterygii</taxon>
        <taxon>Teleostei</taxon>
        <taxon>Ostariophysi</taxon>
        <taxon>Cypriniformes</taxon>
        <taxon>Cyprinidae</taxon>
        <taxon>Labeoninae</taxon>
        <taxon>Labeonini</taxon>
        <taxon>Cirrhinus</taxon>
    </lineage>
</organism>
<dbReference type="Pfam" id="PF00041">
    <property type="entry name" value="fn3"/>
    <property type="match status" value="1"/>
</dbReference>
<reference evidence="10 11" key="1">
    <citation type="submission" date="2024-05" db="EMBL/GenBank/DDBJ databases">
        <title>Genome sequencing and assembly of Indian major carp, Cirrhinus mrigala (Hamilton, 1822).</title>
        <authorList>
            <person name="Mohindra V."/>
            <person name="Chowdhury L.M."/>
            <person name="Lal K."/>
            <person name="Jena J.K."/>
        </authorList>
    </citation>
    <scope>NUCLEOTIDE SEQUENCE [LARGE SCALE GENOMIC DNA]</scope>
    <source>
        <strain evidence="10">CM1030</strain>
        <tissue evidence="10">Blood</tissue>
    </source>
</reference>
<keyword evidence="6" id="KW-0472">Membrane</keyword>
<evidence type="ECO:0000256" key="4">
    <source>
        <dbReference type="ARBA" id="ARBA00022889"/>
    </source>
</evidence>
<evidence type="ECO:0000313" key="10">
    <source>
        <dbReference type="EMBL" id="KAL0182997.1"/>
    </source>
</evidence>
<protein>
    <recommendedName>
        <fullName evidence="9">Fibronectin type-III domain-containing protein</fullName>
    </recommendedName>
</protein>
<dbReference type="GO" id="GO:0016020">
    <property type="term" value="C:membrane"/>
    <property type="evidence" value="ECO:0007669"/>
    <property type="project" value="UniProtKB-SubCell"/>
</dbReference>
<dbReference type="InterPro" id="IPR013783">
    <property type="entry name" value="Ig-like_fold"/>
</dbReference>
<keyword evidence="8" id="KW-0393">Immunoglobulin domain</keyword>
<dbReference type="InterPro" id="IPR056754">
    <property type="entry name" value="DSCAM/DSCAML_C"/>
</dbReference>
<accession>A0ABD0QAP2</accession>
<evidence type="ECO:0000259" key="9">
    <source>
        <dbReference type="PROSITE" id="PS50853"/>
    </source>
</evidence>
<keyword evidence="5" id="KW-1133">Transmembrane helix</keyword>
<evidence type="ECO:0000256" key="8">
    <source>
        <dbReference type="ARBA" id="ARBA00023319"/>
    </source>
</evidence>
<dbReference type="SUPFAM" id="SSF49265">
    <property type="entry name" value="Fibronectin type III"/>
    <property type="match status" value="1"/>
</dbReference>
<evidence type="ECO:0000256" key="1">
    <source>
        <dbReference type="ARBA" id="ARBA00004167"/>
    </source>
</evidence>
<evidence type="ECO:0000256" key="2">
    <source>
        <dbReference type="ARBA" id="ARBA00022692"/>
    </source>
</evidence>
<evidence type="ECO:0000256" key="7">
    <source>
        <dbReference type="ARBA" id="ARBA00023157"/>
    </source>
</evidence>
<evidence type="ECO:0000256" key="3">
    <source>
        <dbReference type="ARBA" id="ARBA00022729"/>
    </source>
</evidence>
<feature type="non-terminal residue" evidence="10">
    <location>
        <position position="1"/>
    </location>
</feature>
<gene>
    <name evidence="10" type="ORF">M9458_022372</name>
</gene>
<dbReference type="FunFam" id="2.60.40.10:FF:000219">
    <property type="entry name" value="Down syndrome cell adhesion molecule homolog"/>
    <property type="match status" value="1"/>
</dbReference>
<feature type="non-terminal residue" evidence="10">
    <location>
        <position position="140"/>
    </location>
</feature>
<feature type="domain" description="Fibronectin type-III" evidence="9">
    <location>
        <begin position="1"/>
        <end position="55"/>
    </location>
</feature>
<evidence type="ECO:0000256" key="6">
    <source>
        <dbReference type="ARBA" id="ARBA00023136"/>
    </source>
</evidence>
<keyword evidence="11" id="KW-1185">Reference proteome</keyword>
<keyword evidence="3" id="KW-0732">Signal</keyword>
<dbReference type="Pfam" id="PF25059">
    <property type="entry name" value="FN3_DSCAM-DSCAML_C"/>
    <property type="match status" value="1"/>
</dbReference>
<dbReference type="InterPro" id="IPR036116">
    <property type="entry name" value="FN3_sf"/>
</dbReference>
<dbReference type="Proteomes" id="UP001529510">
    <property type="component" value="Unassembled WGS sequence"/>
</dbReference>
<keyword evidence="7" id="KW-1015">Disulfide bond</keyword>
<comment type="caution">
    <text evidence="10">The sequence shown here is derived from an EMBL/GenBank/DDBJ whole genome shotgun (WGS) entry which is preliminary data.</text>
</comment>
<comment type="subcellular location">
    <subcellularLocation>
        <location evidence="1">Membrane</location>
        <topology evidence="1">Single-pass membrane protein</topology>
    </subcellularLocation>
</comment>
<dbReference type="InterPro" id="IPR003961">
    <property type="entry name" value="FN3_dom"/>
</dbReference>
<name>A0ABD0QAP2_CIRMR</name>
<keyword evidence="2" id="KW-0812">Transmembrane</keyword>
<evidence type="ECO:0000256" key="5">
    <source>
        <dbReference type="ARBA" id="ARBA00022989"/>
    </source>
</evidence>
<dbReference type="Gene3D" id="2.60.40.10">
    <property type="entry name" value="Immunoglobulins"/>
    <property type="match status" value="1"/>
</dbReference>
<dbReference type="GO" id="GO:0007155">
    <property type="term" value="P:cell adhesion"/>
    <property type="evidence" value="ECO:0007669"/>
    <property type="project" value="UniProtKB-KW"/>
</dbReference>
<dbReference type="CDD" id="cd00063">
    <property type="entry name" value="FN3"/>
    <property type="match status" value="2"/>
</dbReference>
<evidence type="ECO:0000313" key="11">
    <source>
        <dbReference type="Proteomes" id="UP001529510"/>
    </source>
</evidence>
<dbReference type="PROSITE" id="PS50853">
    <property type="entry name" value="FN3"/>
    <property type="match status" value="1"/>
</dbReference>
<sequence>YILQYSEDNSENPSERSYRLENLNCGTWYKFTLTAQNAVGPGRISEIIEAKTHGKEPQFSKEQELFNSINGTCVKLNLIGWNDGGCPITSFTLEYRPLDSPVFNLLDLQEATWYELQMKVYNSAGLAEKRVKFATLNYDG</sequence>
<keyword evidence="4" id="KW-0130">Cell adhesion</keyword>
<proteinExistence type="predicted"/>
<dbReference type="EMBL" id="JAMKFB020000010">
    <property type="protein sequence ID" value="KAL0182997.1"/>
    <property type="molecule type" value="Genomic_DNA"/>
</dbReference>
<dbReference type="AlphaFoldDB" id="A0ABD0QAP2"/>